<accession>A0ACB7X886</accession>
<proteinExistence type="predicted"/>
<keyword evidence="2" id="KW-1185">Reference proteome</keyword>
<comment type="caution">
    <text evidence="1">The sequence shown here is derived from an EMBL/GenBank/DDBJ whole genome shotgun (WGS) entry which is preliminary data.</text>
</comment>
<evidence type="ECO:0000313" key="1">
    <source>
        <dbReference type="EMBL" id="KAH7836761.1"/>
    </source>
</evidence>
<sequence length="123" mass="13907">MLDCKILTSSKAKAPTPGNLDHRFFGDEDDGLKHCFLAFLVTRKFIRKNQFKRKTSKTINQLRTYRRGTEKQKVVSHFETLLGSDAEKTYDDNIDGGLTVFCLDDDSFKNFLPNVDPASGGGR</sequence>
<gene>
    <name evidence="1" type="ORF">Vadar_005325</name>
</gene>
<evidence type="ECO:0000313" key="2">
    <source>
        <dbReference type="Proteomes" id="UP000828048"/>
    </source>
</evidence>
<name>A0ACB7X886_9ERIC</name>
<dbReference type="Proteomes" id="UP000828048">
    <property type="component" value="Chromosome 6"/>
</dbReference>
<reference evidence="1 2" key="1">
    <citation type="journal article" date="2021" name="Hortic Res">
        <title>High-quality reference genome and annotation aids understanding of berry development for evergreen blueberry (Vaccinium darrowii).</title>
        <authorList>
            <person name="Yu J."/>
            <person name="Hulse-Kemp A.M."/>
            <person name="Babiker E."/>
            <person name="Staton M."/>
        </authorList>
    </citation>
    <scope>NUCLEOTIDE SEQUENCE [LARGE SCALE GENOMIC DNA]</scope>
    <source>
        <strain evidence="2">cv. NJ 8807/NJ 8810</strain>
        <tissue evidence="1">Young leaf</tissue>
    </source>
</reference>
<protein>
    <submittedName>
        <fullName evidence="1">Uncharacterized protein</fullName>
    </submittedName>
</protein>
<organism evidence="1 2">
    <name type="scientific">Vaccinium darrowii</name>
    <dbReference type="NCBI Taxonomy" id="229202"/>
    <lineage>
        <taxon>Eukaryota</taxon>
        <taxon>Viridiplantae</taxon>
        <taxon>Streptophyta</taxon>
        <taxon>Embryophyta</taxon>
        <taxon>Tracheophyta</taxon>
        <taxon>Spermatophyta</taxon>
        <taxon>Magnoliopsida</taxon>
        <taxon>eudicotyledons</taxon>
        <taxon>Gunneridae</taxon>
        <taxon>Pentapetalae</taxon>
        <taxon>asterids</taxon>
        <taxon>Ericales</taxon>
        <taxon>Ericaceae</taxon>
        <taxon>Vaccinioideae</taxon>
        <taxon>Vaccinieae</taxon>
        <taxon>Vaccinium</taxon>
    </lineage>
</organism>
<dbReference type="EMBL" id="CM037156">
    <property type="protein sequence ID" value="KAH7836761.1"/>
    <property type="molecule type" value="Genomic_DNA"/>
</dbReference>